<feature type="transmembrane region" description="Helical" evidence="1">
    <location>
        <begin position="261"/>
        <end position="284"/>
    </location>
</feature>
<gene>
    <name evidence="2" type="ORF">PRVXT_000994</name>
</gene>
<evidence type="ECO:0000256" key="1">
    <source>
        <dbReference type="SAM" id="Phobius"/>
    </source>
</evidence>
<keyword evidence="1" id="KW-0812">Transmembrane</keyword>
<keyword evidence="1" id="KW-0472">Membrane</keyword>
<organism evidence="2">
    <name type="scientific">Proteinivorax tanatarense</name>
    <dbReference type="NCBI Taxonomy" id="1260629"/>
    <lineage>
        <taxon>Bacteria</taxon>
        <taxon>Bacillati</taxon>
        <taxon>Bacillota</taxon>
        <taxon>Clostridia</taxon>
        <taxon>Eubacteriales</taxon>
        <taxon>Proteinivoracaceae</taxon>
        <taxon>Proteinivorax</taxon>
    </lineage>
</organism>
<sequence>MAELYKKLKRDGLLLFGFMYITLSLAVCIFSFYQLNQIELKMLTNELIESDAYVFTLDGEYDLDWREAEIAEPFTVFKGEGPFKGVFFKKDTYTPPIIEGRYFTEDDFYTGQKVAVVGKSVDQSLIETIEEQNYEIIGEMGASYTSRIDHLIFLNIDSLDSSFSNLYKLNANEPRKNTKHILFGDNQILTNEILLGEAGTLNFIGMDDYNYIITVVFYMLFVFFNILIIVAHFSKQVRNFDILWKVGIPVKASFYNEMRKCFLAGTAVYMFVGMISMVLASIVWKNNKEIMLHLSNIVTGYIVIFTIVIVTSSVLYFYTKTKIER</sequence>
<dbReference type="AlphaFoldDB" id="A0AAU7VP40"/>
<feature type="transmembrane region" description="Helical" evidence="1">
    <location>
        <begin position="211"/>
        <end position="233"/>
    </location>
</feature>
<proteinExistence type="predicted"/>
<accession>A0AAU7VP40</accession>
<dbReference type="EMBL" id="CP158367">
    <property type="protein sequence ID" value="XBX75836.1"/>
    <property type="molecule type" value="Genomic_DNA"/>
</dbReference>
<reference evidence="2" key="2">
    <citation type="submission" date="2024-06" db="EMBL/GenBank/DDBJ databases">
        <authorList>
            <person name="Petrova K.O."/>
            <person name="Toshchakov S.V."/>
            <person name="Boltjanskaja Y.V."/>
            <person name="Kevbrin V."/>
        </authorList>
    </citation>
    <scope>NUCLEOTIDE SEQUENCE</scope>
    <source>
        <strain evidence="2">Z-910T</strain>
    </source>
</reference>
<reference evidence="2" key="1">
    <citation type="journal article" date="2013" name="Extremophiles">
        <title>Proteinivorax tanatarense gen. nov., sp. nov., an anaerobic, haloalkaliphilic, proteolytic bacterium isolated from a decaying algal bloom, and proposal of Proteinivoraceae fam. nov.</title>
        <authorList>
            <person name="Kevbrin V."/>
            <person name="Boltyanskaya Y."/>
            <person name="Zhilina T."/>
            <person name="Kolganova T."/>
            <person name="Lavrentjeva E."/>
            <person name="Kuznetsov B."/>
        </authorList>
    </citation>
    <scope>NUCLEOTIDE SEQUENCE</scope>
    <source>
        <strain evidence="2">Z-910T</strain>
    </source>
</reference>
<keyword evidence="1" id="KW-1133">Transmembrane helix</keyword>
<feature type="transmembrane region" description="Helical" evidence="1">
    <location>
        <begin position="12"/>
        <end position="33"/>
    </location>
</feature>
<name>A0AAU7VP40_9FIRM</name>
<feature type="transmembrane region" description="Helical" evidence="1">
    <location>
        <begin position="290"/>
        <end position="318"/>
    </location>
</feature>
<evidence type="ECO:0000313" key="2">
    <source>
        <dbReference type="EMBL" id="XBX75836.1"/>
    </source>
</evidence>
<dbReference type="RefSeq" id="WP_350344572.1">
    <property type="nucleotide sequence ID" value="NZ_CP158367.1"/>
</dbReference>
<protein>
    <submittedName>
        <fullName evidence="2">ABC transporter permease</fullName>
    </submittedName>
</protein>